<feature type="compositionally biased region" description="Polar residues" evidence="1">
    <location>
        <begin position="31"/>
        <end position="50"/>
    </location>
</feature>
<gene>
    <name evidence="3" type="primary">LOC113921885</name>
</gene>
<sequence>MPLALQHVAQGYKRNVADGRCRRTLRRCTKQSRGGNINQAPSVKTRQGSKSPFGGRFGDTIITCTVRRRSEIFDSGTCRGRNQPAEQVPVGTSGRVSAVPFQPEAGHASDSRSRRPPGAKPEPARGGSLAALPARAQAASGCTAGLARPRPPDPGPEGEHRFTCSPLWLPPPPPPRRSPTLPGCRPITLIDCDLLS</sequence>
<name>A0A6J2D0A6_ZALCA</name>
<feature type="compositionally biased region" description="Low complexity" evidence="1">
    <location>
        <begin position="130"/>
        <end position="139"/>
    </location>
</feature>
<dbReference type="KEGG" id="zca:113921885"/>
<accession>A0A6J2D0A6</accession>
<feature type="region of interest" description="Disordered" evidence="1">
    <location>
        <begin position="75"/>
        <end position="184"/>
    </location>
</feature>
<dbReference type="RefSeq" id="XP_027449116.1">
    <property type="nucleotide sequence ID" value="XM_027593315.2"/>
</dbReference>
<proteinExistence type="predicted"/>
<protein>
    <submittedName>
        <fullName evidence="3">Uncharacterized protein LOC113921885</fullName>
    </submittedName>
</protein>
<evidence type="ECO:0000313" key="3">
    <source>
        <dbReference type="RefSeq" id="XP_027449116.1"/>
    </source>
</evidence>
<reference evidence="3" key="1">
    <citation type="submission" date="2025-08" db="UniProtKB">
        <authorList>
            <consortium name="RefSeq"/>
        </authorList>
    </citation>
    <scope>IDENTIFICATION</scope>
    <source>
        <tissue evidence="3">Blood</tissue>
    </source>
</reference>
<feature type="region of interest" description="Disordered" evidence="1">
    <location>
        <begin position="29"/>
        <end position="58"/>
    </location>
</feature>
<evidence type="ECO:0000313" key="2">
    <source>
        <dbReference type="Proteomes" id="UP000515165"/>
    </source>
</evidence>
<feature type="compositionally biased region" description="Pro residues" evidence="1">
    <location>
        <begin position="168"/>
        <end position="177"/>
    </location>
</feature>
<keyword evidence="2" id="KW-1185">Reference proteome</keyword>
<dbReference type="GeneID" id="113921885"/>
<evidence type="ECO:0000256" key="1">
    <source>
        <dbReference type="SAM" id="MobiDB-lite"/>
    </source>
</evidence>
<dbReference type="AlphaFoldDB" id="A0A6J2D0A6"/>
<dbReference type="Proteomes" id="UP000515165">
    <property type="component" value="Chromosome 9"/>
</dbReference>
<organism evidence="2 3">
    <name type="scientific">Zalophus californianus</name>
    <name type="common">California sealion</name>
    <dbReference type="NCBI Taxonomy" id="9704"/>
    <lineage>
        <taxon>Eukaryota</taxon>
        <taxon>Metazoa</taxon>
        <taxon>Chordata</taxon>
        <taxon>Craniata</taxon>
        <taxon>Vertebrata</taxon>
        <taxon>Euteleostomi</taxon>
        <taxon>Mammalia</taxon>
        <taxon>Eutheria</taxon>
        <taxon>Laurasiatheria</taxon>
        <taxon>Carnivora</taxon>
        <taxon>Caniformia</taxon>
        <taxon>Pinnipedia</taxon>
        <taxon>Otariidae</taxon>
        <taxon>Zalophus</taxon>
    </lineage>
</organism>